<evidence type="ECO:0000259" key="3">
    <source>
        <dbReference type="SMART" id="SM00854"/>
    </source>
</evidence>
<evidence type="ECO:0000256" key="1">
    <source>
        <dbReference type="ARBA" id="ARBA00005662"/>
    </source>
</evidence>
<dbReference type="InterPro" id="IPR029052">
    <property type="entry name" value="Metallo-depent_PP-like"/>
</dbReference>
<sequence length="313" mass="34760">MICRKLTNILLLCILSSIFPTHAAGPVDPDTPNTTVRIVWMGDIMLADGPGRLIASGGNPFQPFASRLADADIRVANLECVIAEGGKAINKPWTFRASPAVLPLLRSHIDAVSLANNHAGDYGKDAFSEMITHLQQANIPYFGGGMDWREAHKPLIIERKGLKIALLGYDEFFPRVFEAGEKLPGVAWSEDEQVVYDIQQARKQADIVIPFMHWGQEHEPIANDRQRELARLMIDAGADAVVGTHPHVVQDTETYRGKPIIYSLGNFIFDGFSSIENNTGWVLWMDVTIQGVTNWRIEHAHIDQQGTPYPLSN</sequence>
<dbReference type="Pfam" id="PF09587">
    <property type="entry name" value="PGA_cap"/>
    <property type="match status" value="1"/>
</dbReference>
<evidence type="ECO:0000313" key="4">
    <source>
        <dbReference type="EMBL" id="SEO50339.1"/>
    </source>
</evidence>
<dbReference type="Proteomes" id="UP000198814">
    <property type="component" value="Unassembled WGS sequence"/>
</dbReference>
<evidence type="ECO:0000313" key="5">
    <source>
        <dbReference type="Proteomes" id="UP000198814"/>
    </source>
</evidence>
<dbReference type="PANTHER" id="PTHR33393">
    <property type="entry name" value="POLYGLUTAMINE SYNTHESIS ACCESSORY PROTEIN RV0574C-RELATED"/>
    <property type="match status" value="1"/>
</dbReference>
<dbReference type="PANTHER" id="PTHR33393:SF13">
    <property type="entry name" value="PGA BIOSYNTHESIS PROTEIN CAPA"/>
    <property type="match status" value="1"/>
</dbReference>
<feature type="chain" id="PRO_5011732118" evidence="2">
    <location>
        <begin position="24"/>
        <end position="313"/>
    </location>
</feature>
<dbReference type="Gene3D" id="3.60.21.10">
    <property type="match status" value="1"/>
</dbReference>
<dbReference type="SUPFAM" id="SSF56300">
    <property type="entry name" value="Metallo-dependent phosphatases"/>
    <property type="match status" value="1"/>
</dbReference>
<evidence type="ECO:0000256" key="2">
    <source>
        <dbReference type="SAM" id="SignalP"/>
    </source>
</evidence>
<keyword evidence="5" id="KW-1185">Reference proteome</keyword>
<comment type="similarity">
    <text evidence="1">Belongs to the CapA family.</text>
</comment>
<proteinExistence type="inferred from homology"/>
<feature type="signal peptide" evidence="2">
    <location>
        <begin position="1"/>
        <end position="23"/>
    </location>
</feature>
<accession>A0A1H8Q7X3</accession>
<organism evidence="4 5">
    <name type="scientific">Nitrosomonas oligotropha</name>
    <dbReference type="NCBI Taxonomy" id="42354"/>
    <lineage>
        <taxon>Bacteria</taxon>
        <taxon>Pseudomonadati</taxon>
        <taxon>Pseudomonadota</taxon>
        <taxon>Betaproteobacteria</taxon>
        <taxon>Nitrosomonadales</taxon>
        <taxon>Nitrosomonadaceae</taxon>
        <taxon>Nitrosomonas</taxon>
    </lineage>
</organism>
<dbReference type="CDD" id="cd07381">
    <property type="entry name" value="MPP_CapA"/>
    <property type="match status" value="1"/>
</dbReference>
<name>A0A1H8Q7X3_9PROT</name>
<reference evidence="5" key="1">
    <citation type="submission" date="2016-10" db="EMBL/GenBank/DDBJ databases">
        <authorList>
            <person name="Varghese N."/>
            <person name="Submissions S."/>
        </authorList>
    </citation>
    <scope>NUCLEOTIDE SEQUENCE [LARGE SCALE GENOMIC DNA]</scope>
    <source>
        <strain evidence="5">Nm76</strain>
    </source>
</reference>
<gene>
    <name evidence="4" type="ORF">SAMN05216333_11138</name>
</gene>
<feature type="domain" description="Capsule synthesis protein CapA" evidence="3">
    <location>
        <begin position="37"/>
        <end position="271"/>
    </location>
</feature>
<keyword evidence="2" id="KW-0732">Signal</keyword>
<dbReference type="InterPro" id="IPR019079">
    <property type="entry name" value="Capsule_synth_CapA"/>
</dbReference>
<dbReference type="STRING" id="42354.SAMN05216333_11138"/>
<dbReference type="EMBL" id="FODO01000011">
    <property type="protein sequence ID" value="SEO50339.1"/>
    <property type="molecule type" value="Genomic_DNA"/>
</dbReference>
<dbReference type="OrthoDB" id="5405713at2"/>
<dbReference type="AlphaFoldDB" id="A0A1H8Q7X3"/>
<dbReference type="InterPro" id="IPR052169">
    <property type="entry name" value="CW_Biosynth-Accessory"/>
</dbReference>
<protein>
    <submittedName>
        <fullName evidence="4">Poly-gamma-glutamate synthesis protein (Capsule biosynthesis protein)</fullName>
    </submittedName>
</protein>
<dbReference type="SMART" id="SM00854">
    <property type="entry name" value="PGA_cap"/>
    <property type="match status" value="1"/>
</dbReference>